<keyword evidence="4" id="KW-1185">Reference proteome</keyword>
<reference evidence="3 4" key="1">
    <citation type="submission" date="2020-08" db="EMBL/GenBank/DDBJ databases">
        <title>Genomic Encyclopedia of Type Strains, Phase III (KMG-III): the genomes of soil and plant-associated and newly described type strains.</title>
        <authorList>
            <person name="Whitman W."/>
        </authorList>
    </citation>
    <scope>NUCLEOTIDE SEQUENCE [LARGE SCALE GENOMIC DNA]</scope>
    <source>
        <strain evidence="3 4">CECT 8960</strain>
    </source>
</reference>
<feature type="transmembrane region" description="Helical" evidence="2">
    <location>
        <begin position="150"/>
        <end position="170"/>
    </location>
</feature>
<sequence>MGGILSDAEFQDILKRVREALDEIPKQFQRLIDNINSVLDWLPGFLMEKINQALKAVGDFIGKILTEIGKIITQPGVPWTLWNHGNTWTEQVGGKTSTWQDVFHIGSLKTDDEWKGGAADAYKNILPLQQKALGAVKSAADEIDDVLTKMAIAIGVAWLAIVAAIVSFVVELTAEAGAAATGAGAPPAAAAAGVSAAKVWGIIAAALAALEAFVAGSLLPSIKDLNQRITNNEGFPGGHWPTLTTDISDSSHKENKGQNAPWEMSKA</sequence>
<feature type="region of interest" description="Disordered" evidence="1">
    <location>
        <begin position="233"/>
        <end position="267"/>
    </location>
</feature>
<evidence type="ECO:0000256" key="1">
    <source>
        <dbReference type="SAM" id="MobiDB-lite"/>
    </source>
</evidence>
<feature type="transmembrane region" description="Helical" evidence="2">
    <location>
        <begin position="199"/>
        <end position="219"/>
    </location>
</feature>
<evidence type="ECO:0000256" key="2">
    <source>
        <dbReference type="SAM" id="Phobius"/>
    </source>
</evidence>
<keyword evidence="2" id="KW-1133">Transmembrane helix</keyword>
<dbReference type="EMBL" id="JACHJQ010000003">
    <property type="protein sequence ID" value="MBB4906397.1"/>
    <property type="molecule type" value="Genomic_DNA"/>
</dbReference>
<name>A0A7W7Q3U4_9PSEU</name>
<dbReference type="RefSeq" id="WP_184810614.1">
    <property type="nucleotide sequence ID" value="NZ_JACHJQ010000003.1"/>
</dbReference>
<evidence type="ECO:0000313" key="4">
    <source>
        <dbReference type="Proteomes" id="UP000520767"/>
    </source>
</evidence>
<dbReference type="Proteomes" id="UP000520767">
    <property type="component" value="Unassembled WGS sequence"/>
</dbReference>
<comment type="caution">
    <text evidence="3">The sequence shown here is derived from an EMBL/GenBank/DDBJ whole genome shotgun (WGS) entry which is preliminary data.</text>
</comment>
<protein>
    <submittedName>
        <fullName evidence="3">Uncharacterized protein</fullName>
    </submittedName>
</protein>
<evidence type="ECO:0000313" key="3">
    <source>
        <dbReference type="EMBL" id="MBB4906397.1"/>
    </source>
</evidence>
<keyword evidence="2" id="KW-0812">Transmembrane</keyword>
<organism evidence="3 4">
    <name type="scientific">Actinophytocola algeriensis</name>
    <dbReference type="NCBI Taxonomy" id="1768010"/>
    <lineage>
        <taxon>Bacteria</taxon>
        <taxon>Bacillati</taxon>
        <taxon>Actinomycetota</taxon>
        <taxon>Actinomycetes</taxon>
        <taxon>Pseudonocardiales</taxon>
        <taxon>Pseudonocardiaceae</taxon>
    </lineage>
</organism>
<gene>
    <name evidence="3" type="ORF">FHR82_002617</name>
</gene>
<accession>A0A7W7Q3U4</accession>
<proteinExistence type="predicted"/>
<dbReference type="AlphaFoldDB" id="A0A7W7Q3U4"/>
<keyword evidence="2" id="KW-0472">Membrane</keyword>